<accession>A0A1W6QWW3</accession>
<dbReference type="Pfam" id="PF01935">
    <property type="entry name" value="DUF87"/>
    <property type="match status" value="1"/>
</dbReference>
<dbReference type="AlphaFoldDB" id="A0A1W6QWW3"/>
<dbReference type="PANTHER" id="PTHR30121">
    <property type="entry name" value="UNCHARACTERIZED PROTEIN YJGR-RELATED"/>
    <property type="match status" value="1"/>
</dbReference>
<dbReference type="Gene3D" id="1.10.8.730">
    <property type="match status" value="1"/>
</dbReference>
<protein>
    <submittedName>
        <fullName evidence="3">TraC-F-type conjugal transfer protein</fullName>
    </submittedName>
</protein>
<keyword evidence="3" id="KW-0614">Plasmid</keyword>
<dbReference type="InterPro" id="IPR051162">
    <property type="entry name" value="T4SS_component"/>
</dbReference>
<dbReference type="SUPFAM" id="SSF52540">
    <property type="entry name" value="P-loop containing nucleoside triphosphate hydrolases"/>
    <property type="match status" value="1"/>
</dbReference>
<evidence type="ECO:0000313" key="3">
    <source>
        <dbReference type="EMBL" id="ARO45624.1"/>
    </source>
</evidence>
<evidence type="ECO:0000256" key="1">
    <source>
        <dbReference type="SAM" id="MobiDB-lite"/>
    </source>
</evidence>
<proteinExistence type="predicted"/>
<feature type="region of interest" description="Disordered" evidence="1">
    <location>
        <begin position="1"/>
        <end position="28"/>
    </location>
</feature>
<dbReference type="PANTHER" id="PTHR30121:SF6">
    <property type="entry name" value="SLR6007 PROTEIN"/>
    <property type="match status" value="1"/>
</dbReference>
<evidence type="ECO:0000259" key="2">
    <source>
        <dbReference type="Pfam" id="PF01935"/>
    </source>
</evidence>
<feature type="domain" description="Helicase HerA central" evidence="2">
    <location>
        <begin position="444"/>
        <end position="564"/>
    </location>
</feature>
<organism evidence="3">
    <name type="scientific">Enterococcus faecalis</name>
    <name type="common">Streptococcus faecalis</name>
    <dbReference type="NCBI Taxonomy" id="1351"/>
    <lineage>
        <taxon>Bacteria</taxon>
        <taxon>Bacillati</taxon>
        <taxon>Bacillota</taxon>
        <taxon>Bacilli</taxon>
        <taxon>Lactobacillales</taxon>
        <taxon>Enterococcaceae</taxon>
        <taxon>Enterococcus</taxon>
    </lineage>
</organism>
<dbReference type="InterPro" id="IPR027417">
    <property type="entry name" value="P-loop_NTPase"/>
</dbReference>
<name>A0A1W6QWW3_ENTFL</name>
<geneLocation type="plasmid" evidence="3">
    <name>pGTC2</name>
</geneLocation>
<feature type="compositionally biased region" description="Basic residues" evidence="1">
    <location>
        <begin position="13"/>
        <end position="26"/>
    </location>
</feature>
<dbReference type="Gene3D" id="3.40.50.300">
    <property type="entry name" value="P-loop containing nucleotide triphosphate hydrolases"/>
    <property type="match status" value="1"/>
</dbReference>
<sequence length="791" mass="90604">MNLRKTNPFTKRIQSKKREKQKKKRVVQQAHPTVQQSIKYTSQFEEGLMHIVGNEYSGMYKIGELDYEVASEDEQLAIILGYANGLNSIEKNGRYQLFVHNKPIQSSIIEQVLLPYQADETDEYRQEINHMIENHFRHDQRTFEIEKYAVFSTTSNSKKQAKRAIETMAKNFKTRFEDEEVDLSMESLSGIDRLNAMARLLRPKEYFSSSYEDMAISGLSSKAFIAPSRLSFPNKQEYFQLGQQYGAVLYIRQYPKYLEDVLIRELCNEGIELAISIHGRPYNMVDARKNIQSMQTLNNADIQKQQKQNFKQGVSEDMISGEAAEIKQSTEALLDEIKNNNQKLFSGIFTVMVVADSKEQINEYIQTVKDVGDTWQVVFEPVIDYKEEALNTVLPIGKPYLDVEMNYMRDMTTSNIATQVPFTNVELQSPTGKFYGVNQRTKNMITIDRKNDLLTPSGLIFGTSGSGKGMTTKHEIVGTRLKYPNDRIIIVDPETEYLPIGREFGAEILDISSGTTHHFNLLDMVDKKLLDKEDRNLDLVKEKANLLVSLFESILKEFNDEEASIVDEVTRFTYERFEKPTLVDWHGVMEELGQLDEATRVLAKKVAPYTIGSQDIFAHETNIDLSANFIIFNINKLDAKMKPFAMRVILDQIWNQVVAFRGKGTTWLYFDELQLNFDTEVNANWFAALWSRIRKYGAAPTGITQNVSTLLDSPSGRKMLSNSEFFILLRQKPVDLQRLKEMIHLTPKLVKYVGERVPQGTGLISSGGIVVPFENPIPKDSKLFQIMNTDA</sequence>
<dbReference type="NCBIfam" id="NF045971">
    <property type="entry name" value="conju_CD1110"/>
    <property type="match status" value="1"/>
</dbReference>
<dbReference type="RefSeq" id="WP_172689392.1">
    <property type="nucleotide sequence ID" value="NZ_KY270848.1"/>
</dbReference>
<dbReference type="InterPro" id="IPR002789">
    <property type="entry name" value="HerA_central"/>
</dbReference>
<dbReference type="EMBL" id="KY270848">
    <property type="protein sequence ID" value="ARO45624.1"/>
    <property type="molecule type" value="Genomic_DNA"/>
</dbReference>
<reference evidence="3" key="1">
    <citation type="submission" date="2016-11" db="EMBL/GenBank/DDBJ databases">
        <title>Characterization of a Plasmid Isolated from Enterococcus faecalis found in the Fecal Material of a Blue Whale.</title>
        <authorList>
            <person name="McLaughlin R."/>
        </authorList>
    </citation>
    <scope>NUCLEOTIDE SEQUENCE</scope>
    <source>
        <strain evidence="3">2</strain>
        <plasmid evidence="3">pGTC2</plasmid>
    </source>
</reference>